<accession>A0A8C8UH45</accession>
<evidence type="ECO:0000256" key="11">
    <source>
        <dbReference type="ARBA" id="ARBA00022989"/>
    </source>
</evidence>
<keyword evidence="9" id="KW-0809">Transit peptide</keyword>
<keyword evidence="19" id="KW-1185">Reference proteome</keyword>
<keyword evidence="6" id="KW-0679">Respiratory chain</keyword>
<keyword evidence="5" id="KW-0813">Transport</keyword>
<feature type="transmembrane region" description="Helical" evidence="17">
    <location>
        <begin position="94"/>
        <end position="115"/>
    </location>
</feature>
<dbReference type="InterPro" id="IPR019329">
    <property type="entry name" value="NADH_UbQ_OxRdtase_ESSS_su"/>
</dbReference>
<comment type="similarity">
    <text evidence="3">Belongs to the complex I NDUFB11 subunit family.</text>
</comment>
<sequence>PFTLTVVSSGLNSCVRSLSAAIRGRQTTHLCWKSSSSRAVIAQPAVVEKKKKKREPTMEWMEDPDPEDENLYATNPYYHGYDDDPEVDDWNMQAVFFFGFSIALVLGTTFVAYAPDYKMAEWAQREAEMLVKHREASGLPIMESNCFDPSKIQLPIDD</sequence>
<organism evidence="18 19">
    <name type="scientific">Peromyscus maniculatus bairdii</name>
    <name type="common">Prairie deer mouse</name>
    <dbReference type="NCBI Taxonomy" id="230844"/>
    <lineage>
        <taxon>Eukaryota</taxon>
        <taxon>Metazoa</taxon>
        <taxon>Chordata</taxon>
        <taxon>Craniata</taxon>
        <taxon>Vertebrata</taxon>
        <taxon>Euteleostomi</taxon>
        <taxon>Mammalia</taxon>
        <taxon>Eutheria</taxon>
        <taxon>Euarchontoglires</taxon>
        <taxon>Glires</taxon>
        <taxon>Rodentia</taxon>
        <taxon>Myomorpha</taxon>
        <taxon>Muroidea</taxon>
        <taxon>Cricetidae</taxon>
        <taxon>Neotominae</taxon>
        <taxon>Peromyscus</taxon>
    </lineage>
</organism>
<evidence type="ECO:0000256" key="2">
    <source>
        <dbReference type="ARBA" id="ARBA00004434"/>
    </source>
</evidence>
<evidence type="ECO:0000256" key="8">
    <source>
        <dbReference type="ARBA" id="ARBA00022792"/>
    </source>
</evidence>
<evidence type="ECO:0000256" key="4">
    <source>
        <dbReference type="ARBA" id="ARBA00018632"/>
    </source>
</evidence>
<reference evidence="18" key="2">
    <citation type="submission" date="2025-08" db="UniProtKB">
        <authorList>
            <consortium name="Ensembl"/>
        </authorList>
    </citation>
    <scope>IDENTIFICATION</scope>
</reference>
<evidence type="ECO:0000256" key="9">
    <source>
        <dbReference type="ARBA" id="ARBA00022946"/>
    </source>
</evidence>
<dbReference type="AlphaFoldDB" id="A0A8C8UH45"/>
<evidence type="ECO:0000256" key="7">
    <source>
        <dbReference type="ARBA" id="ARBA00022692"/>
    </source>
</evidence>
<evidence type="ECO:0000256" key="10">
    <source>
        <dbReference type="ARBA" id="ARBA00022982"/>
    </source>
</evidence>
<evidence type="ECO:0000256" key="1">
    <source>
        <dbReference type="ARBA" id="ARBA00003195"/>
    </source>
</evidence>
<reference evidence="18 19" key="1">
    <citation type="submission" date="2018-10" db="EMBL/GenBank/DDBJ databases">
        <title>Improved assembly of the deer mouse Peromyscus maniculatus genome.</title>
        <authorList>
            <person name="Lassance J.-M."/>
            <person name="Hoekstra H.E."/>
        </authorList>
    </citation>
    <scope>NUCLEOTIDE SEQUENCE [LARGE SCALE GENOMIC DNA]</scope>
</reference>
<comment type="function">
    <text evidence="1">Accessory subunit of the mitochondrial membrane respiratory chain NADH dehydrogenase (Complex I), that is believed not to be involved in catalysis. Complex I functions in the transfer of electrons from NADH to the respiratory chain. The immediate electron acceptor for the enzyme is believed to be ubiquinone.</text>
</comment>
<protein>
    <recommendedName>
        <fullName evidence="4">NADH dehydrogenase [ubiquinone] 1 beta subcomplex subunit 11, mitochondrial</fullName>
    </recommendedName>
    <alternativeName>
        <fullName evidence="15">Complex I-ESSS</fullName>
    </alternativeName>
    <alternativeName>
        <fullName evidence="14">NADH-ubiquinone oxidoreductase ESSS subunit</fullName>
    </alternativeName>
</protein>
<evidence type="ECO:0000256" key="14">
    <source>
        <dbReference type="ARBA" id="ARBA00030753"/>
    </source>
</evidence>
<dbReference type="PANTHER" id="PTHR13327">
    <property type="entry name" value="NADH-UBIQUINONE OXIDOREDUCTASE ESSS SUBUNIT, MITOCHONDRIAL PRECURSOR"/>
    <property type="match status" value="1"/>
</dbReference>
<evidence type="ECO:0000256" key="3">
    <source>
        <dbReference type="ARBA" id="ARBA00008915"/>
    </source>
</evidence>
<evidence type="ECO:0000313" key="19">
    <source>
        <dbReference type="Proteomes" id="UP000694547"/>
    </source>
</evidence>
<comment type="subunit">
    <text evidence="16">Complex I is composed of 45 different subunits. Interacts with BCAP31.</text>
</comment>
<evidence type="ECO:0000256" key="6">
    <source>
        <dbReference type="ARBA" id="ARBA00022660"/>
    </source>
</evidence>
<evidence type="ECO:0000256" key="5">
    <source>
        <dbReference type="ARBA" id="ARBA00022448"/>
    </source>
</evidence>
<keyword evidence="8" id="KW-0999">Mitochondrion inner membrane</keyword>
<dbReference type="PANTHER" id="PTHR13327:SF2">
    <property type="entry name" value="NADH DEHYDROGENASE [UBIQUINONE] 1 BETA SUBCOMPLEX SUBUNIT 11, MITOCHONDRIAL"/>
    <property type="match status" value="1"/>
</dbReference>
<reference evidence="18" key="3">
    <citation type="submission" date="2025-09" db="UniProtKB">
        <authorList>
            <consortium name="Ensembl"/>
        </authorList>
    </citation>
    <scope>IDENTIFICATION</scope>
</reference>
<dbReference type="Pfam" id="PF10183">
    <property type="entry name" value="ESSS"/>
    <property type="match status" value="1"/>
</dbReference>
<evidence type="ECO:0000256" key="12">
    <source>
        <dbReference type="ARBA" id="ARBA00023128"/>
    </source>
</evidence>
<keyword evidence="13 17" id="KW-0472">Membrane</keyword>
<dbReference type="Ensembl" id="ENSPEMT00000039983.1">
    <property type="protein sequence ID" value="ENSPEMP00000030089.1"/>
    <property type="gene ID" value="ENSPEMG00000027521.1"/>
</dbReference>
<dbReference type="Proteomes" id="UP000694547">
    <property type="component" value="Chromosome 20"/>
</dbReference>
<evidence type="ECO:0000256" key="16">
    <source>
        <dbReference type="ARBA" id="ARBA00046528"/>
    </source>
</evidence>
<evidence type="ECO:0000256" key="13">
    <source>
        <dbReference type="ARBA" id="ARBA00023136"/>
    </source>
</evidence>
<keyword evidence="11 17" id="KW-1133">Transmembrane helix</keyword>
<dbReference type="GO" id="GO:0005743">
    <property type="term" value="C:mitochondrial inner membrane"/>
    <property type="evidence" value="ECO:0007669"/>
    <property type="project" value="UniProtKB-SubCell"/>
</dbReference>
<name>A0A8C8UH45_PERMB</name>
<dbReference type="GeneTree" id="ENSGT00390000003022"/>
<keyword evidence="7 17" id="KW-0812">Transmembrane</keyword>
<evidence type="ECO:0000313" key="18">
    <source>
        <dbReference type="Ensembl" id="ENSPEMP00000030089.1"/>
    </source>
</evidence>
<comment type="subcellular location">
    <subcellularLocation>
        <location evidence="2">Mitochondrion inner membrane</location>
        <topology evidence="2">Single-pass membrane protein</topology>
    </subcellularLocation>
</comment>
<keyword evidence="10" id="KW-0249">Electron transport</keyword>
<evidence type="ECO:0000256" key="15">
    <source>
        <dbReference type="ARBA" id="ARBA00031387"/>
    </source>
</evidence>
<proteinExistence type="inferred from homology"/>
<evidence type="ECO:0000256" key="17">
    <source>
        <dbReference type="SAM" id="Phobius"/>
    </source>
</evidence>
<keyword evidence="12" id="KW-0496">Mitochondrion</keyword>